<dbReference type="SUPFAM" id="SSF56112">
    <property type="entry name" value="Protein kinase-like (PK-like)"/>
    <property type="match status" value="1"/>
</dbReference>
<dbReference type="PATRIC" id="fig|1121307.3.peg.2003"/>
<evidence type="ECO:0000313" key="3">
    <source>
        <dbReference type="Proteomes" id="UP000036756"/>
    </source>
</evidence>
<proteinExistence type="predicted"/>
<dbReference type="Gene3D" id="3.90.1200.10">
    <property type="match status" value="1"/>
</dbReference>
<dbReference type="PANTHER" id="PTHR39179:SF1">
    <property type="entry name" value="SPORE COAT PROTEIN I"/>
    <property type="match status" value="1"/>
</dbReference>
<gene>
    <name evidence="2" type="ORF">CLCY_5c00700</name>
</gene>
<dbReference type="RefSeq" id="WP_048569565.1">
    <property type="nucleotide sequence ID" value="NZ_LFVU01000004.1"/>
</dbReference>
<name>A0A0J8G594_CLOCY</name>
<dbReference type="STRING" id="1121307.CLCY_5c00700"/>
<dbReference type="AlphaFoldDB" id="A0A0J8G594"/>
<sequence>MEYRYRDKAYLSNYTLDTTLFDKFDFLVEDVIPIRSVYILKTDKGMKVLKKVMYDIDELNFIYDSLSYIRKTYENVVNFRLSSDGNSYVKDASGLYVVLDIIDGRECVFENPVDLKNASRHLAKLHRAGENIETFHEKRFKVGRILEKYNTALDNLKKFKEIASMHVNKKEFDKLYLSYADYYINCIYSAIECIKQSQYIKYSRNKYVLCHHDLAHHNIIIDNDNEVHFLDFDYSLIDLPMHDISNIIIKAIKHNRWDIDIGKTIIKSYGEEKPLSSEELDILYGYLLFPKDFYDISTSYYFRNRDWEEEEFLEKLKRKAEYREDREKFLDNYKRYF</sequence>
<keyword evidence="2" id="KW-0946">Virion</keyword>
<keyword evidence="2" id="KW-0167">Capsid protein</keyword>
<dbReference type="Pfam" id="PF01636">
    <property type="entry name" value="APH"/>
    <property type="match status" value="1"/>
</dbReference>
<dbReference type="InterPro" id="IPR014255">
    <property type="entry name" value="Spore_coat_CotS"/>
</dbReference>
<reference evidence="2 3" key="1">
    <citation type="submission" date="2015-06" db="EMBL/GenBank/DDBJ databases">
        <title>Draft genome sequence of the purine-degrading Clostridium cylindrosporum HC-1 (DSM 605).</title>
        <authorList>
            <person name="Poehlein A."/>
            <person name="Schiel-Bengelsdorf B."/>
            <person name="Bengelsdorf F."/>
            <person name="Daniel R."/>
            <person name="Duerre P."/>
        </authorList>
    </citation>
    <scope>NUCLEOTIDE SEQUENCE [LARGE SCALE GENOMIC DNA]</scope>
    <source>
        <strain evidence="2 3">DSM 605</strain>
    </source>
</reference>
<accession>A0A0J8G594</accession>
<comment type="caution">
    <text evidence="2">The sequence shown here is derived from an EMBL/GenBank/DDBJ whole genome shotgun (WGS) entry which is preliminary data.</text>
</comment>
<dbReference type="InterPro" id="IPR002575">
    <property type="entry name" value="Aminoglycoside_PTrfase"/>
</dbReference>
<dbReference type="InterPro" id="IPR047175">
    <property type="entry name" value="CotS-like"/>
</dbReference>
<dbReference type="PANTHER" id="PTHR39179">
    <property type="entry name" value="SPORE COAT PROTEIN I"/>
    <property type="match status" value="1"/>
</dbReference>
<organism evidence="2 3">
    <name type="scientific">Clostridium cylindrosporum DSM 605</name>
    <dbReference type="NCBI Taxonomy" id="1121307"/>
    <lineage>
        <taxon>Bacteria</taxon>
        <taxon>Bacillati</taxon>
        <taxon>Bacillota</taxon>
        <taxon>Clostridia</taxon>
        <taxon>Eubacteriales</taxon>
        <taxon>Clostridiaceae</taxon>
        <taxon>Clostridium</taxon>
    </lineage>
</organism>
<dbReference type="Proteomes" id="UP000036756">
    <property type="component" value="Unassembled WGS sequence"/>
</dbReference>
<dbReference type="EMBL" id="LFVU01000004">
    <property type="protein sequence ID" value="KMT22831.1"/>
    <property type="molecule type" value="Genomic_DNA"/>
</dbReference>
<dbReference type="InterPro" id="IPR011009">
    <property type="entry name" value="Kinase-like_dom_sf"/>
</dbReference>
<keyword evidence="3" id="KW-1185">Reference proteome</keyword>
<protein>
    <submittedName>
        <fullName evidence="2">Spore coat protein, CotS family</fullName>
    </submittedName>
</protein>
<feature type="domain" description="Aminoglycoside phosphotransferase" evidence="1">
    <location>
        <begin position="96"/>
        <end position="268"/>
    </location>
</feature>
<dbReference type="NCBIfam" id="TIGR02906">
    <property type="entry name" value="spore_CotS"/>
    <property type="match status" value="1"/>
</dbReference>
<dbReference type="GO" id="GO:0042601">
    <property type="term" value="C:endospore-forming forespore"/>
    <property type="evidence" value="ECO:0007669"/>
    <property type="project" value="TreeGrafter"/>
</dbReference>
<dbReference type="Gene3D" id="3.30.200.20">
    <property type="entry name" value="Phosphorylase Kinase, domain 1"/>
    <property type="match status" value="1"/>
</dbReference>
<evidence type="ECO:0000259" key="1">
    <source>
        <dbReference type="Pfam" id="PF01636"/>
    </source>
</evidence>
<evidence type="ECO:0000313" key="2">
    <source>
        <dbReference type="EMBL" id="KMT22831.1"/>
    </source>
</evidence>